<dbReference type="InterPro" id="IPR025885">
    <property type="entry name" value="PapC_N"/>
</dbReference>
<dbReference type="EMBL" id="BTRJ01000026">
    <property type="protein sequence ID" value="GMR28332.1"/>
    <property type="molecule type" value="Genomic_DNA"/>
</dbReference>
<evidence type="ECO:0000256" key="9">
    <source>
        <dbReference type="RuleBase" id="RU003884"/>
    </source>
</evidence>
<evidence type="ECO:0000256" key="7">
    <source>
        <dbReference type="ARBA" id="ARBA00023136"/>
    </source>
</evidence>
<keyword evidence="4" id="KW-1134">Transmembrane beta strand</keyword>
<comment type="subcellular location">
    <subcellularLocation>
        <location evidence="1 9">Cell outer membrane</location>
        <topology evidence="1 9">Multi-pass membrane protein</topology>
    </subcellularLocation>
</comment>
<dbReference type="InterPro" id="IPR037224">
    <property type="entry name" value="PapC_N_sf"/>
</dbReference>
<dbReference type="InterPro" id="IPR000015">
    <property type="entry name" value="Fimb_usher"/>
</dbReference>
<dbReference type="InterPro" id="IPR043142">
    <property type="entry name" value="PapC-like_C_sf"/>
</dbReference>
<dbReference type="Pfam" id="PF13954">
    <property type="entry name" value="PapC_N"/>
    <property type="match status" value="1"/>
</dbReference>
<keyword evidence="5 9" id="KW-0812">Transmembrane</keyword>
<comment type="similarity">
    <text evidence="2 9">Belongs to the fimbrial export usher family.</text>
</comment>
<evidence type="ECO:0000256" key="10">
    <source>
        <dbReference type="SAM" id="SignalP"/>
    </source>
</evidence>
<evidence type="ECO:0000256" key="6">
    <source>
        <dbReference type="ARBA" id="ARBA00022729"/>
    </source>
</evidence>
<comment type="caution">
    <text evidence="13">The sequence shown here is derived from an EMBL/GenBank/DDBJ whole genome shotgun (WGS) entry which is preliminary data.</text>
</comment>
<keyword evidence="3 9" id="KW-0813">Transport</keyword>
<feature type="chain" id="PRO_5046184154" evidence="10">
    <location>
        <begin position="31"/>
        <end position="870"/>
    </location>
</feature>
<dbReference type="Gene3D" id="2.60.40.3110">
    <property type="match status" value="1"/>
</dbReference>
<dbReference type="InterPro" id="IPR025949">
    <property type="entry name" value="PapC-like_C"/>
</dbReference>
<keyword evidence="9" id="KW-1029">Fimbrium biogenesis</keyword>
<sequence>MTRHAMHNSLCRRPLAAAVVAALLPMSAWAAPKVEFNPDLLFGMSDAGVDLSRFERGDVLPGTYNADISVNGKIVGRQDIVARVADDDEVRICFDAALFDLMGLDTQRLDAERTSAGDDGTTILPLPADASCERLAAFIPGATSEFDVGEQVLLISIPQIYLARNRRGWVDPSQWDQGITAAKLGYSISHDRYTNGGRQSQSSSMTLDAGLNLGQWRLRHSGYLHHGDDLGLNYSAGRSYLQRSLPALGAQLTVGETSTSGDMLQGVNYRGVNITTDARMLPDGANNFAPVVRGVAQTNARVTIRQRGFVIHETSVAPGPFEIDDLQIYGASGDIEVEVTEADGRVERFVVPFTAMPQLLRPGQQRYSITAGELRDDQFVQKPQFIEATLRKGMSNQFTGYGAVTAASGYTGLVLGGAWSTPVGAFSGDITFSDARIPGADGGIERRRGQSYRVAYNKALFDDNTNITMAAYRYSTSDFLTLADTMRLRGTASQESGYDIVGRQRSRLDLTVNQRLQEGKGQLTFTGSTSDYWDQNSRRTSFSLAYGSRIGRASYSISARRTLESSLFSSGVAKASNSVYLSVSVPLGVPSNAPRLDVNASRDSSGRSTQGVGIGGSIGDGWQGSYNASLNRDGDRTSYGVSANYQLPVAYVNGSYNRSAQSTRLSLGASGGLVIHGGGLTLAQRLGETVGLLHVPGAAGAKVDSATGVKTDSRGYAVVPHLSPFRRNELGVDPSELSLDVELSAGSVSAVPNAGAVVKMVLPTAVGRNALIEARLPDGTALPFGTDVLNAQGEVVGVVGQGSRLWVRGLDEQGELFVARGAGEGALCRIPYDLSTVQSAELLQETCTPSSQDFFVEREANPSRKNIMEL</sequence>
<keyword evidence="8 9" id="KW-0998">Cell outer membrane</keyword>
<feature type="signal peptide" evidence="10">
    <location>
        <begin position="1"/>
        <end position="30"/>
    </location>
</feature>
<feature type="domain" description="PapC-like C-terminal" evidence="11">
    <location>
        <begin position="771"/>
        <end position="835"/>
    </location>
</feature>
<dbReference type="PANTHER" id="PTHR30451:SF20">
    <property type="entry name" value="FIMBRIAE USHER"/>
    <property type="match status" value="1"/>
</dbReference>
<accession>A0ABQ6QDQ7</accession>
<name>A0ABQ6QDQ7_9GAMM</name>
<dbReference type="Proteomes" id="UP001306668">
    <property type="component" value="Unassembled WGS sequence"/>
</dbReference>
<proteinExistence type="inferred from homology"/>
<gene>
    <name evidence="13" type="primary">cupB3_2</name>
    <name evidence="13" type="ORF">STENOSP10_25520</name>
</gene>
<dbReference type="Pfam" id="PF13953">
    <property type="entry name" value="PapC_C"/>
    <property type="match status" value="1"/>
</dbReference>
<reference evidence="14" key="1">
    <citation type="submission" date="2023-07" db="EMBL/GenBank/DDBJ databases">
        <title>Genome sequence of Stenotrophomonas sp. Alg010 isolated from Sargassum waste.</title>
        <authorList>
            <person name="Mohapatra"/>
            <person name="B.R."/>
        </authorList>
    </citation>
    <scope>NUCLEOTIDE SEQUENCE [LARGE SCALE GENOMIC DNA]</scope>
    <source>
        <strain evidence="14">Alg010</strain>
    </source>
</reference>
<evidence type="ECO:0000256" key="4">
    <source>
        <dbReference type="ARBA" id="ARBA00022452"/>
    </source>
</evidence>
<dbReference type="Pfam" id="PF00577">
    <property type="entry name" value="Usher"/>
    <property type="match status" value="1"/>
</dbReference>
<evidence type="ECO:0000259" key="12">
    <source>
        <dbReference type="Pfam" id="PF13954"/>
    </source>
</evidence>
<dbReference type="PROSITE" id="PS01151">
    <property type="entry name" value="FIMBRIAL_USHER"/>
    <property type="match status" value="1"/>
</dbReference>
<dbReference type="PANTHER" id="PTHR30451">
    <property type="entry name" value="OUTER MEMBRANE USHER PROTEIN"/>
    <property type="match status" value="1"/>
</dbReference>
<dbReference type="RefSeq" id="WP_338167862.1">
    <property type="nucleotide sequence ID" value="NZ_BTRJ01000026.1"/>
</dbReference>
<evidence type="ECO:0000256" key="2">
    <source>
        <dbReference type="ARBA" id="ARBA00008064"/>
    </source>
</evidence>
<evidence type="ECO:0000259" key="11">
    <source>
        <dbReference type="Pfam" id="PF13953"/>
    </source>
</evidence>
<protein>
    <submittedName>
        <fullName evidence="13">Fimbrial biogenesis outer membrane usher protein CupB3</fullName>
    </submittedName>
</protein>
<dbReference type="Gene3D" id="2.60.40.2610">
    <property type="entry name" value="Outer membrane usher protein FimD, plug domain"/>
    <property type="match status" value="1"/>
</dbReference>
<dbReference type="SUPFAM" id="SSF141729">
    <property type="entry name" value="FimD N-terminal domain-like"/>
    <property type="match status" value="1"/>
</dbReference>
<evidence type="ECO:0000256" key="3">
    <source>
        <dbReference type="ARBA" id="ARBA00022448"/>
    </source>
</evidence>
<evidence type="ECO:0000313" key="13">
    <source>
        <dbReference type="EMBL" id="GMR28332.1"/>
    </source>
</evidence>
<evidence type="ECO:0000256" key="1">
    <source>
        <dbReference type="ARBA" id="ARBA00004571"/>
    </source>
</evidence>
<keyword evidence="14" id="KW-1185">Reference proteome</keyword>
<dbReference type="InterPro" id="IPR018030">
    <property type="entry name" value="Fimbrial_membr_usher_CS"/>
</dbReference>
<dbReference type="Gene3D" id="3.10.20.410">
    <property type="match status" value="1"/>
</dbReference>
<keyword evidence="6 10" id="KW-0732">Signal</keyword>
<organism evidence="13 14">
    <name type="scientific">Stenotrophomonas sepilia</name>
    <dbReference type="NCBI Taxonomy" id="2860290"/>
    <lineage>
        <taxon>Bacteria</taxon>
        <taxon>Pseudomonadati</taxon>
        <taxon>Pseudomonadota</taxon>
        <taxon>Gammaproteobacteria</taxon>
        <taxon>Lysobacterales</taxon>
        <taxon>Lysobacteraceae</taxon>
        <taxon>Stenotrophomonas</taxon>
        <taxon>Stenotrophomonas maltophilia group</taxon>
    </lineage>
</organism>
<dbReference type="InterPro" id="IPR042186">
    <property type="entry name" value="FimD_plug_dom"/>
</dbReference>
<dbReference type="Gene3D" id="2.60.40.2070">
    <property type="match status" value="1"/>
</dbReference>
<feature type="domain" description="PapC N-terminal" evidence="12">
    <location>
        <begin position="35"/>
        <end position="189"/>
    </location>
</feature>
<evidence type="ECO:0000256" key="8">
    <source>
        <dbReference type="ARBA" id="ARBA00023237"/>
    </source>
</evidence>
<evidence type="ECO:0000313" key="14">
    <source>
        <dbReference type="Proteomes" id="UP001306668"/>
    </source>
</evidence>
<evidence type="ECO:0000256" key="5">
    <source>
        <dbReference type="ARBA" id="ARBA00022692"/>
    </source>
</evidence>
<keyword evidence="7 9" id="KW-0472">Membrane</keyword>